<evidence type="ECO:0000313" key="13">
    <source>
        <dbReference type="EMBL" id="KAK3902196.1"/>
    </source>
</evidence>
<dbReference type="CDD" id="cd03699">
    <property type="entry name" value="EF4_II"/>
    <property type="match status" value="1"/>
</dbReference>
<keyword evidence="10" id="KW-0175">Coiled coil</keyword>
<feature type="region of interest" description="Disordered" evidence="11">
    <location>
        <begin position="1"/>
        <end position="50"/>
    </location>
</feature>
<dbReference type="InterPro" id="IPR007330">
    <property type="entry name" value="MIT_dom"/>
</dbReference>
<dbReference type="InterPro" id="IPR035647">
    <property type="entry name" value="EFG_III/V"/>
</dbReference>
<dbReference type="GO" id="GO:0097177">
    <property type="term" value="F:mitochondrial ribosome binding"/>
    <property type="evidence" value="ECO:0007669"/>
    <property type="project" value="TreeGrafter"/>
</dbReference>
<feature type="region of interest" description="Disordered" evidence="11">
    <location>
        <begin position="527"/>
        <end position="560"/>
    </location>
</feature>
<feature type="compositionally biased region" description="Basic and acidic residues" evidence="11">
    <location>
        <begin position="431"/>
        <end position="446"/>
    </location>
</feature>
<feature type="region of interest" description="Disordered" evidence="11">
    <location>
        <begin position="100"/>
        <end position="148"/>
    </location>
</feature>
<dbReference type="InterPro" id="IPR031157">
    <property type="entry name" value="G_TR_CS"/>
</dbReference>
<dbReference type="Gene3D" id="3.40.50.300">
    <property type="entry name" value="P-loop containing nucleotide triphosphate hydrolases"/>
    <property type="match status" value="1"/>
</dbReference>
<dbReference type="InterPro" id="IPR027417">
    <property type="entry name" value="P-loop_NTPase"/>
</dbReference>
<dbReference type="GO" id="GO:0006412">
    <property type="term" value="P:translation"/>
    <property type="evidence" value="ECO:0007669"/>
    <property type="project" value="UniProtKB-KW"/>
</dbReference>
<evidence type="ECO:0000256" key="1">
    <source>
        <dbReference type="ARBA" id="ARBA00005454"/>
    </source>
</evidence>
<feature type="region of interest" description="Disordered" evidence="11">
    <location>
        <begin position="1124"/>
        <end position="1143"/>
    </location>
</feature>
<keyword evidence="5 9" id="KW-0648">Protein biosynthesis</keyword>
<sequence length="2044" mass="221937">MSSSRPAVTPATSSHPHPHPHHYPLPDADDADDDADDTRARARARAHTHALAGADPAVAAFAHHTTATSATAFRPTAATPPPPPLPPLTATGAYAYGYSYGHHTSPSPRTRRATRDVDAASSNNNPGPSGSHFSNQHSHSRTHSRSAHHILHSRTHTAIDTSVASPAPLPPGGAPDAPSSAAGFPPNPPRSSSLHSASAAAAANAANNPPRTSSLLPAARIVVNPASPHDDPLRLLRDPFNDPRPAPPIPDLPREGDHYSHPPKHKRGHSRSSSTGGLSDTFRNLNRWSASTTSSRASNLADFTRRSLPRISAGPSLEHEVLESNVLTRRFSPPLPQPPPPLPPPDRPGHTRQQPSDDYYGAFWDGESGDLDHEHGLSLQHHTHPSDPPRPSDMLTHESTMTHTQNGQPKGHSRSRSTGAKGSADTTVSSRSRDRDHRDRERDRAGRPPSQKAMLSKALQKANTAVQLDNAQNFEGARRAYAEACAVLQQVLLRTTGEEDRRKLEAIHETYLARVTELDEQLVDVEPEGKALPRRPESNDLHDVLSGQIGIGGDPYSRPFTASQERDIYEEDAQPSHHHLAPEPARSHPRPSSRTSPRPIDTSREPREAPGSYLTQQYSLQSAFSRARYNNPSNLHPHGGMDNAYMPPPLSPRRPLSPARLSPPPIEHESPQRPAPPLPSAAAIAQLTHPTPAAQQEPSAQESVSSWLDPIDESDPERSSTSSVHSRSSSRIVRKHIRAASGATEAEFDAALDDAIEAAYDDGYEPESEYLHLYHDPQEDVIANTLRRVEMARELVRESEREALELANEREKRLRLQQQLEDEEYRRQEAIGDEFYAGNEDSEDEERMLEQMSRDNAIEDFAFQAQPRPPVPRESDSSGMTGRTWHSSMGSNPPTGTTILTPVSEDSVLPHPHPSGPLPALPPQATSQQLPPEPHSAGSQGSVQSVRNRRLSGQNPKELKIETSKIVPAVPAAPATAGAALPALPKSGNYIVQQRQALSAGPNRTVVPFSARSGPSPIPPPLEEDPDEAPLPPIPTEDYPRVGTPSVVRPNLRKNYSASSLKSLKTRNLSISHDEISDLSPGTPLSSQFNGRLPAVPSLPPGLVGATKDRAASATATGGLHLFENHFHSPESPGSPNPLTPDAPAPLEPCPNDVMLRPFWLMRCLYQTLCHSRGGYLSNKLFVPRDVWKVKGVKLKGVEDKIANCDLLTATLQKLARVDTCDADAVLEEMQALEGVLEQVQATLARKLGSEVGVQGAGAMFREAGAVESAAEAGNAMPRSASAAGKGGAFSWRRLRSKNSSANLPGLATSYGGKGGSGGNGTAGGSGWGGSTVNLAEGGQGKDTVLASLPMTSHPTSRPTKRDVGSVGFAGPNAHYMASLARLFDAAQTVDQIARQVDDPGLRHADKTQVGLELCTRHAAEFFAFYRRAAELEKRIAAIPIDRYRNFCIVAHIDHGKSTLSDRLLEHTGTIAPGDANKQVLDKLDVERERGITVKAQTCTMIYRHPRSGLDYLLHLVDTPGHVDFRAEVTRSYASCGGALLLVDASQGVQAQTVANFYLAFAQGLALVPVVNKIDLPTADVERALGQLESVFELETEGAVRVSAKTGHGVGEILPAVIEKVPPPDGDTGKPLRMLLVDSWYDTFKGVVLLVRVFDGTVRAGDKLVSFATDNEYTVGEVGIQYPNPVPQKVLRAGQVGYVYFNPGMKRIQDAKIGDTFTTVGSQNKVEPYPGFEEPKPMVFVAAFPTDQGDYTKLADSIGQLVLNDRSVTLQKDFSEALGAGWRIGFLGSLHCSVFQDRLRQEHGADIIITEPAVPTKVVWSTGGTETIITNPAEFPETEDVRLRRATIYEPIVTATITLPEEYLGRVMEICENARGAQKALEFFHATQVILKYEMPMSSLVDDLFGRLKGATKGYATLDYEDAGWREAKLVKMNLLVNKKAVDAIARVVHVTQVERLGRQWVEKFKEHVERQMFEIVIQAAAGNRIVARETLKPFRKDVLAKLHASDISRRRKLLEKQKAGRKRLRAVGNVVIEQAAFQKFLSK</sequence>
<evidence type="ECO:0000256" key="2">
    <source>
        <dbReference type="ARBA" id="ARBA00022741"/>
    </source>
</evidence>
<evidence type="ECO:0000256" key="3">
    <source>
        <dbReference type="ARBA" id="ARBA00022792"/>
    </source>
</evidence>
<evidence type="ECO:0000256" key="9">
    <source>
        <dbReference type="HAMAP-Rule" id="MF_03137"/>
    </source>
</evidence>
<dbReference type="EMBL" id="MU855526">
    <property type="protein sequence ID" value="KAK3902196.1"/>
    <property type="molecule type" value="Genomic_DNA"/>
</dbReference>
<evidence type="ECO:0000256" key="11">
    <source>
        <dbReference type="SAM" id="MobiDB-lite"/>
    </source>
</evidence>
<comment type="catalytic activity">
    <reaction evidence="9">
        <text>GTP + H2O = GDP + phosphate + H(+)</text>
        <dbReference type="Rhea" id="RHEA:19669"/>
        <dbReference type="ChEBI" id="CHEBI:15377"/>
        <dbReference type="ChEBI" id="CHEBI:15378"/>
        <dbReference type="ChEBI" id="CHEBI:37565"/>
        <dbReference type="ChEBI" id="CHEBI:43474"/>
        <dbReference type="ChEBI" id="CHEBI:58189"/>
        <dbReference type="EC" id="3.6.5.n1"/>
    </reaction>
</comment>
<feature type="binding site" evidence="9">
    <location>
        <begin position="1572"/>
        <end position="1575"/>
    </location>
    <ligand>
        <name>GTP</name>
        <dbReference type="ChEBI" id="CHEBI:37565"/>
    </ligand>
</feature>
<feature type="region of interest" description="Disordered" evidence="11">
    <location>
        <begin position="1303"/>
        <end position="1324"/>
    </location>
</feature>
<comment type="subcellular location">
    <subcellularLocation>
        <location evidence="9">Mitochondrion inner membrane</location>
        <topology evidence="9">Peripheral membrane protein</topology>
        <orientation evidence="9">Matrix side</orientation>
    </subcellularLocation>
</comment>
<evidence type="ECO:0000313" key="14">
    <source>
        <dbReference type="Proteomes" id="UP001303889"/>
    </source>
</evidence>
<dbReference type="InterPro" id="IPR013842">
    <property type="entry name" value="LepA_CTD"/>
</dbReference>
<dbReference type="FunFam" id="3.30.70.2570:FF:000001">
    <property type="entry name" value="Translation factor GUF1, mitochondrial"/>
    <property type="match status" value="1"/>
</dbReference>
<feature type="compositionally biased region" description="Low complexity" evidence="11">
    <location>
        <begin position="719"/>
        <end position="731"/>
    </location>
</feature>
<dbReference type="FunFam" id="3.30.70.870:FF:000004">
    <property type="entry name" value="Translation factor GUF1, mitochondrial"/>
    <property type="match status" value="1"/>
</dbReference>
<gene>
    <name evidence="13" type="ORF">C8A05DRAFT_44320</name>
</gene>
<feature type="binding site" evidence="9">
    <location>
        <begin position="1518"/>
        <end position="1522"/>
    </location>
    <ligand>
        <name>GTP</name>
        <dbReference type="ChEBI" id="CHEBI:37565"/>
    </ligand>
</feature>
<keyword evidence="4 9" id="KW-0378">Hydrolase</keyword>
<dbReference type="HAMAP" id="MF_00071">
    <property type="entry name" value="LepA"/>
    <property type="match status" value="1"/>
</dbReference>
<dbReference type="Gene3D" id="3.30.70.870">
    <property type="entry name" value="Elongation Factor G (Translational Gtpase), domain 3"/>
    <property type="match status" value="1"/>
</dbReference>
<feature type="compositionally biased region" description="Acidic residues" evidence="11">
    <location>
        <begin position="27"/>
        <end position="36"/>
    </location>
</feature>
<dbReference type="Pfam" id="PF00009">
    <property type="entry name" value="GTP_EFTU"/>
    <property type="match status" value="1"/>
</dbReference>
<feature type="region of interest" description="Disordered" evidence="11">
    <location>
        <begin position="862"/>
        <end position="947"/>
    </location>
</feature>
<evidence type="ECO:0000256" key="10">
    <source>
        <dbReference type="SAM" id="Coils"/>
    </source>
</evidence>
<dbReference type="Gene3D" id="1.20.58.80">
    <property type="entry name" value="Phosphotransferase system, lactose/cellobiose-type IIA subunit"/>
    <property type="match status" value="1"/>
</dbReference>
<feature type="region of interest" description="Disordered" evidence="11">
    <location>
        <begin position="628"/>
        <end position="733"/>
    </location>
</feature>
<dbReference type="NCBIfam" id="TIGR01393">
    <property type="entry name" value="lepA"/>
    <property type="match status" value="1"/>
</dbReference>
<dbReference type="InterPro" id="IPR009000">
    <property type="entry name" value="Transl_B-barrel_sf"/>
</dbReference>
<name>A0AAN6RU48_9PEZI</name>
<feature type="compositionally biased region" description="Pro residues" evidence="11">
    <location>
        <begin position="78"/>
        <end position="87"/>
    </location>
</feature>
<keyword evidence="6 9" id="KW-0496">Mitochondrion</keyword>
<feature type="compositionally biased region" description="Pro residues" evidence="11">
    <location>
        <begin position="911"/>
        <end position="922"/>
    </location>
</feature>
<dbReference type="CDD" id="cd01890">
    <property type="entry name" value="LepA"/>
    <property type="match status" value="1"/>
</dbReference>
<dbReference type="SUPFAM" id="SSF50447">
    <property type="entry name" value="Translation proteins"/>
    <property type="match status" value="1"/>
</dbReference>
<dbReference type="InterPro" id="IPR000640">
    <property type="entry name" value="EFG_V-like"/>
</dbReference>
<feature type="compositionally biased region" description="Gly residues" evidence="11">
    <location>
        <begin position="1312"/>
        <end position="1324"/>
    </location>
</feature>
<dbReference type="FunFam" id="2.40.30.10:FF:000015">
    <property type="entry name" value="Translation factor GUF1, mitochondrial"/>
    <property type="match status" value="1"/>
</dbReference>
<dbReference type="InterPro" id="IPR036181">
    <property type="entry name" value="MIT_dom_sf"/>
</dbReference>
<keyword evidence="14" id="KW-1185">Reference proteome</keyword>
<feature type="coiled-coil region" evidence="10">
    <location>
        <begin position="782"/>
        <end position="826"/>
    </location>
</feature>
<feature type="domain" description="Tr-type G" evidence="12">
    <location>
        <begin position="1442"/>
        <end position="1625"/>
    </location>
</feature>
<feature type="compositionally biased region" description="Low complexity" evidence="11">
    <location>
        <begin position="119"/>
        <end position="137"/>
    </location>
</feature>
<keyword evidence="7 9" id="KW-0342">GTP-binding</keyword>
<protein>
    <recommendedName>
        <fullName evidence="12">Tr-type G domain-containing protein</fullName>
    </recommendedName>
</protein>
<dbReference type="InterPro" id="IPR005225">
    <property type="entry name" value="Small_GTP-bd"/>
</dbReference>
<feature type="region of interest" description="Disordered" evidence="11">
    <location>
        <begin position="162"/>
        <end position="211"/>
    </location>
</feature>
<dbReference type="Gene3D" id="3.30.70.2570">
    <property type="entry name" value="Elongation factor 4, C-terminal domain"/>
    <property type="match status" value="1"/>
</dbReference>
<keyword evidence="2 9" id="KW-0547">Nucleotide-binding</keyword>
<feature type="binding site" evidence="9">
    <location>
        <begin position="1451"/>
        <end position="1458"/>
    </location>
    <ligand>
        <name>GTP</name>
        <dbReference type="ChEBI" id="CHEBI:37565"/>
    </ligand>
</feature>
<evidence type="ECO:0000256" key="4">
    <source>
        <dbReference type="ARBA" id="ARBA00022801"/>
    </source>
</evidence>
<feature type="compositionally biased region" description="Polar residues" evidence="11">
    <location>
        <begin position="397"/>
        <end position="408"/>
    </location>
</feature>
<dbReference type="FunFam" id="3.40.50.300:FF:000078">
    <property type="entry name" value="Elongation factor 4"/>
    <property type="match status" value="1"/>
</dbReference>
<dbReference type="PROSITE" id="PS51722">
    <property type="entry name" value="G_TR_2"/>
    <property type="match status" value="1"/>
</dbReference>
<dbReference type="PROSITE" id="PS00301">
    <property type="entry name" value="G_TR_1"/>
    <property type="match status" value="1"/>
</dbReference>
<dbReference type="GO" id="GO:0003924">
    <property type="term" value="F:GTPase activity"/>
    <property type="evidence" value="ECO:0007669"/>
    <property type="project" value="UniProtKB-UniRule"/>
</dbReference>
<dbReference type="FunFam" id="3.30.70.240:FF:000007">
    <property type="entry name" value="Translation factor GUF1, mitochondrial"/>
    <property type="match status" value="1"/>
</dbReference>
<reference evidence="13" key="2">
    <citation type="submission" date="2023-05" db="EMBL/GenBank/DDBJ databases">
        <authorList>
            <consortium name="Lawrence Berkeley National Laboratory"/>
            <person name="Steindorff A."/>
            <person name="Hensen N."/>
            <person name="Bonometti L."/>
            <person name="Westerberg I."/>
            <person name="Brannstrom I.O."/>
            <person name="Guillou S."/>
            <person name="Cros-Aarteil S."/>
            <person name="Calhoun S."/>
            <person name="Haridas S."/>
            <person name="Kuo A."/>
            <person name="Mondo S."/>
            <person name="Pangilinan J."/>
            <person name="Riley R."/>
            <person name="Labutti K."/>
            <person name="Andreopoulos B."/>
            <person name="Lipzen A."/>
            <person name="Chen C."/>
            <person name="Yanf M."/>
            <person name="Daum C."/>
            <person name="Ng V."/>
            <person name="Clum A."/>
            <person name="Ohm R."/>
            <person name="Martin F."/>
            <person name="Silar P."/>
            <person name="Natvig D."/>
            <person name="Lalanne C."/>
            <person name="Gautier V."/>
            <person name="Ament-Velasquez S.L."/>
            <person name="Kruys A."/>
            <person name="Hutchinson M.I."/>
            <person name="Powell A.J."/>
            <person name="Barry K."/>
            <person name="Miller A.N."/>
            <person name="Grigoriev I.V."/>
            <person name="Debuchy R."/>
            <person name="Gladieux P."/>
            <person name="Thoren M.H."/>
            <person name="Johannesson H."/>
        </authorList>
    </citation>
    <scope>NUCLEOTIDE SEQUENCE</scope>
    <source>
        <strain evidence="13">CBS 103.79</strain>
    </source>
</reference>
<dbReference type="InterPro" id="IPR038363">
    <property type="entry name" value="LepA_C_sf"/>
</dbReference>
<dbReference type="Proteomes" id="UP001303889">
    <property type="component" value="Unassembled WGS sequence"/>
</dbReference>
<organism evidence="13 14">
    <name type="scientific">Staphylotrichum tortipilum</name>
    <dbReference type="NCBI Taxonomy" id="2831512"/>
    <lineage>
        <taxon>Eukaryota</taxon>
        <taxon>Fungi</taxon>
        <taxon>Dikarya</taxon>
        <taxon>Ascomycota</taxon>
        <taxon>Pezizomycotina</taxon>
        <taxon>Sordariomycetes</taxon>
        <taxon>Sordariomycetidae</taxon>
        <taxon>Sordariales</taxon>
        <taxon>Chaetomiaceae</taxon>
        <taxon>Staphylotrichum</taxon>
    </lineage>
</organism>
<evidence type="ECO:0000256" key="6">
    <source>
        <dbReference type="ARBA" id="ARBA00023128"/>
    </source>
</evidence>
<comment type="similarity">
    <text evidence="1">Belongs to the TRAFAC class translation factor GTPase superfamily. Classic translation factor GTPase family. LepA subfamily.</text>
</comment>
<dbReference type="GO" id="GO:0005759">
    <property type="term" value="C:mitochondrial matrix"/>
    <property type="evidence" value="ECO:0007669"/>
    <property type="project" value="UniProtKB-UniRule"/>
</dbReference>
<proteinExistence type="inferred from homology"/>
<feature type="compositionally biased region" description="Basic residues" evidence="11">
    <location>
        <begin position="138"/>
        <end position="148"/>
    </location>
</feature>
<keyword evidence="8 9" id="KW-0472">Membrane</keyword>
<dbReference type="SUPFAM" id="SSF54980">
    <property type="entry name" value="EF-G C-terminal domain-like"/>
    <property type="match status" value="2"/>
</dbReference>
<dbReference type="GO" id="GO:0005525">
    <property type="term" value="F:GTP binding"/>
    <property type="evidence" value="ECO:0007669"/>
    <property type="project" value="UniProtKB-UniRule"/>
</dbReference>
<feature type="compositionally biased region" description="Low complexity" evidence="11">
    <location>
        <begin position="174"/>
        <end position="211"/>
    </location>
</feature>
<feature type="compositionally biased region" description="Polar residues" evidence="11">
    <location>
        <begin position="937"/>
        <end position="947"/>
    </location>
</feature>
<dbReference type="Pfam" id="PF04212">
    <property type="entry name" value="MIT"/>
    <property type="match status" value="1"/>
</dbReference>
<feature type="compositionally biased region" description="Pro residues" evidence="11">
    <location>
        <begin position="1133"/>
        <end position="1143"/>
    </location>
</feature>
<feature type="compositionally biased region" description="Polar residues" evidence="11">
    <location>
        <begin position="416"/>
        <end position="428"/>
    </location>
</feature>
<feature type="compositionally biased region" description="Low complexity" evidence="11">
    <location>
        <begin position="590"/>
        <end position="600"/>
    </location>
</feature>
<feature type="compositionally biased region" description="Pro residues" evidence="11">
    <location>
        <begin position="333"/>
        <end position="346"/>
    </location>
</feature>
<dbReference type="GO" id="GO:0005743">
    <property type="term" value="C:mitochondrial inner membrane"/>
    <property type="evidence" value="ECO:0007669"/>
    <property type="project" value="UniProtKB-SubCell"/>
</dbReference>
<dbReference type="Pfam" id="PF00679">
    <property type="entry name" value="EFG_C"/>
    <property type="match status" value="1"/>
</dbReference>
<feature type="region of interest" description="Disordered" evidence="11">
    <location>
        <begin position="225"/>
        <end position="280"/>
    </location>
</feature>
<feature type="region of interest" description="Disordered" evidence="11">
    <location>
        <begin position="330"/>
        <end position="453"/>
    </location>
</feature>
<comment type="function">
    <text evidence="9">Promotes mitochondrial protein synthesis. May act as a fidelity factor of the translation reaction, by catalyzing a one-codon backward translocation of tRNAs on improperly translocated ribosomes. Binds to mitochondrial ribosomes in a GTP-dependent manner.</text>
</comment>
<accession>A0AAN6RU48</accession>
<feature type="region of interest" description="Disordered" evidence="11">
    <location>
        <begin position="1011"/>
        <end position="1053"/>
    </location>
</feature>
<reference evidence="13" key="1">
    <citation type="journal article" date="2023" name="Mol. Phylogenet. Evol.">
        <title>Genome-scale phylogeny and comparative genomics of the fungal order Sordariales.</title>
        <authorList>
            <person name="Hensen N."/>
            <person name="Bonometti L."/>
            <person name="Westerberg I."/>
            <person name="Brannstrom I.O."/>
            <person name="Guillou S."/>
            <person name="Cros-Aarteil S."/>
            <person name="Calhoun S."/>
            <person name="Haridas S."/>
            <person name="Kuo A."/>
            <person name="Mondo S."/>
            <person name="Pangilinan J."/>
            <person name="Riley R."/>
            <person name="LaButti K."/>
            <person name="Andreopoulos B."/>
            <person name="Lipzen A."/>
            <person name="Chen C."/>
            <person name="Yan M."/>
            <person name="Daum C."/>
            <person name="Ng V."/>
            <person name="Clum A."/>
            <person name="Steindorff A."/>
            <person name="Ohm R.A."/>
            <person name="Martin F."/>
            <person name="Silar P."/>
            <person name="Natvig D.O."/>
            <person name="Lalanne C."/>
            <person name="Gautier V."/>
            <person name="Ament-Velasquez S.L."/>
            <person name="Kruys A."/>
            <person name="Hutchinson M.I."/>
            <person name="Powell A.J."/>
            <person name="Barry K."/>
            <person name="Miller A.N."/>
            <person name="Grigoriev I.V."/>
            <person name="Debuchy R."/>
            <person name="Gladieux P."/>
            <person name="Hiltunen Thoren M."/>
            <person name="Johannesson H."/>
        </authorList>
    </citation>
    <scope>NUCLEOTIDE SEQUENCE</scope>
    <source>
        <strain evidence="13">CBS 103.79</strain>
    </source>
</reference>
<comment type="similarity">
    <text evidence="9">Belongs to the GTP-binding elongation factor family. LepA subfamily.</text>
</comment>
<feature type="compositionally biased region" description="Polar residues" evidence="11">
    <location>
        <begin position="693"/>
        <end position="706"/>
    </location>
</feature>
<dbReference type="SUPFAM" id="SSF116846">
    <property type="entry name" value="MIT domain"/>
    <property type="match status" value="1"/>
</dbReference>
<dbReference type="CDD" id="cd03709">
    <property type="entry name" value="lepA_C"/>
    <property type="match status" value="1"/>
</dbReference>
<feature type="compositionally biased region" description="Pro residues" evidence="11">
    <location>
        <begin position="242"/>
        <end position="251"/>
    </location>
</feature>
<feature type="region of interest" description="Disordered" evidence="11">
    <location>
        <begin position="573"/>
        <end position="615"/>
    </location>
</feature>
<evidence type="ECO:0000256" key="8">
    <source>
        <dbReference type="ARBA" id="ARBA00023136"/>
    </source>
</evidence>
<feature type="compositionally biased region" description="Basic and acidic residues" evidence="11">
    <location>
        <begin position="527"/>
        <end position="543"/>
    </location>
</feature>
<feature type="compositionally biased region" description="Polar residues" evidence="11">
    <location>
        <begin position="271"/>
        <end position="280"/>
    </location>
</feature>
<evidence type="ECO:0000256" key="7">
    <source>
        <dbReference type="ARBA" id="ARBA00023134"/>
    </source>
</evidence>
<feature type="compositionally biased region" description="Polar residues" evidence="11">
    <location>
        <begin position="877"/>
        <end position="901"/>
    </location>
</feature>
<feature type="compositionally biased region" description="Basic and acidic residues" evidence="11">
    <location>
        <begin position="228"/>
        <end position="241"/>
    </location>
</feature>
<dbReference type="PANTHER" id="PTHR43512">
    <property type="entry name" value="TRANSLATION FACTOR GUF1-RELATED"/>
    <property type="match status" value="1"/>
</dbReference>
<evidence type="ECO:0000259" key="12">
    <source>
        <dbReference type="PROSITE" id="PS51722"/>
    </source>
</evidence>
<dbReference type="Pfam" id="PF06421">
    <property type="entry name" value="LepA_C"/>
    <property type="match status" value="1"/>
</dbReference>
<dbReference type="NCBIfam" id="TIGR00231">
    <property type="entry name" value="small_GTP"/>
    <property type="match status" value="1"/>
</dbReference>
<dbReference type="PANTHER" id="PTHR43512:SF7">
    <property type="entry name" value="TRANSLATION FACTOR GUF1, MITOCHONDRIAL"/>
    <property type="match status" value="1"/>
</dbReference>
<dbReference type="InterPro" id="IPR000795">
    <property type="entry name" value="T_Tr_GTP-bd_dom"/>
</dbReference>
<comment type="caution">
    <text evidence="13">The sequence shown here is derived from an EMBL/GenBank/DDBJ whole genome shotgun (WGS) entry which is preliminary data.</text>
</comment>
<dbReference type="InterPro" id="IPR006297">
    <property type="entry name" value="EF-4"/>
</dbReference>
<dbReference type="InterPro" id="IPR035654">
    <property type="entry name" value="LepA_IV"/>
</dbReference>
<dbReference type="Gene3D" id="3.30.70.240">
    <property type="match status" value="1"/>
</dbReference>
<keyword evidence="3 9" id="KW-0999">Mitochondrion inner membrane</keyword>
<dbReference type="GO" id="GO:0045727">
    <property type="term" value="P:positive regulation of translation"/>
    <property type="evidence" value="ECO:0007669"/>
    <property type="project" value="UniProtKB-UniRule"/>
</dbReference>
<dbReference type="SUPFAM" id="SSF52540">
    <property type="entry name" value="P-loop containing nucleoside triphosphate hydrolases"/>
    <property type="match status" value="1"/>
</dbReference>
<dbReference type="PRINTS" id="PR00315">
    <property type="entry name" value="ELONGATNFCT"/>
</dbReference>
<feature type="region of interest" description="Disordered" evidence="11">
    <location>
        <begin position="71"/>
        <end position="90"/>
    </location>
</feature>
<evidence type="ECO:0000256" key="5">
    <source>
        <dbReference type="ARBA" id="ARBA00022917"/>
    </source>
</evidence>
<dbReference type="Gene3D" id="2.40.30.10">
    <property type="entry name" value="Translation factors"/>
    <property type="match status" value="1"/>
</dbReference>
<feature type="compositionally biased region" description="Basic residues" evidence="11">
    <location>
        <begin position="261"/>
        <end position="270"/>
    </location>
</feature>